<dbReference type="GO" id="GO:0097320">
    <property type="term" value="P:plasma membrane tubulation"/>
    <property type="evidence" value="ECO:0007669"/>
    <property type="project" value="TreeGrafter"/>
</dbReference>
<dbReference type="InParanoid" id="A0A7M7QL63"/>
<dbReference type="InterPro" id="IPR037428">
    <property type="entry name" value="Bin3_BAR"/>
</dbReference>
<dbReference type="OrthoDB" id="446293at2759"/>
<evidence type="ECO:0000256" key="3">
    <source>
        <dbReference type="ARBA" id="ARBA00023212"/>
    </source>
</evidence>
<dbReference type="SUPFAM" id="SSF103657">
    <property type="entry name" value="BAR/IMD domain-like"/>
    <property type="match status" value="1"/>
</dbReference>
<dbReference type="PANTHER" id="PTHR47174:SF3">
    <property type="entry name" value="BRIDGING INTEGRATOR 3"/>
    <property type="match status" value="1"/>
</dbReference>
<evidence type="ECO:0000259" key="4">
    <source>
        <dbReference type="PROSITE" id="PS51021"/>
    </source>
</evidence>
<dbReference type="AlphaFoldDB" id="A0A7M7QL63"/>
<reference evidence="5" key="1">
    <citation type="submission" date="2021-01" db="UniProtKB">
        <authorList>
            <consortium name="EnsemblMetazoa"/>
        </authorList>
    </citation>
    <scope>IDENTIFICATION</scope>
</reference>
<dbReference type="EnsemblMetazoa" id="XM_008219913">
    <property type="protein sequence ID" value="XP_008218135"/>
    <property type="gene ID" value="LOC100121370"/>
</dbReference>
<dbReference type="GeneID" id="100121370"/>
<dbReference type="InterPro" id="IPR046982">
    <property type="entry name" value="BIN3/RVS161-like"/>
</dbReference>
<evidence type="ECO:0000256" key="2">
    <source>
        <dbReference type="ARBA" id="ARBA00022490"/>
    </source>
</evidence>
<comment type="subcellular location">
    <subcellularLocation>
        <location evidence="1">Cytoplasm</location>
        <location evidence="1">Cytoskeleton</location>
    </subcellularLocation>
</comment>
<dbReference type="GO" id="GO:0006897">
    <property type="term" value="P:endocytosis"/>
    <property type="evidence" value="ECO:0007669"/>
    <property type="project" value="InterPro"/>
</dbReference>
<dbReference type="RefSeq" id="XP_008218135.1">
    <property type="nucleotide sequence ID" value="XM_008219913.3"/>
</dbReference>
<evidence type="ECO:0000313" key="6">
    <source>
        <dbReference type="Proteomes" id="UP000002358"/>
    </source>
</evidence>
<keyword evidence="3" id="KW-0206">Cytoskeleton</keyword>
<dbReference type="PROSITE" id="PS51021">
    <property type="entry name" value="BAR"/>
    <property type="match status" value="1"/>
</dbReference>
<dbReference type="EnsemblMetazoa" id="XM_031932214">
    <property type="protein sequence ID" value="XP_031788074"/>
    <property type="gene ID" value="LOC100121370"/>
</dbReference>
<dbReference type="RefSeq" id="XP_031788074.1">
    <property type="nucleotide sequence ID" value="XM_031932214.1"/>
</dbReference>
<keyword evidence="2" id="KW-0963">Cytoplasm</keyword>
<dbReference type="EnsemblMetazoa" id="XM_008219912">
    <property type="protein sequence ID" value="XP_008218134"/>
    <property type="gene ID" value="LOC100121370"/>
</dbReference>
<evidence type="ECO:0000256" key="1">
    <source>
        <dbReference type="ARBA" id="ARBA00004245"/>
    </source>
</evidence>
<feature type="domain" description="BAR" evidence="4">
    <location>
        <begin position="15"/>
        <end position="239"/>
    </location>
</feature>
<dbReference type="RefSeq" id="XP_032456073.1">
    <property type="nucleotide sequence ID" value="XM_032600182.1"/>
</dbReference>
<name>A0A7M7QL63_NASVI</name>
<keyword evidence="6" id="KW-1185">Reference proteome</keyword>
<evidence type="ECO:0000313" key="5">
    <source>
        <dbReference type="EnsemblMetazoa" id="XP_031788074"/>
    </source>
</evidence>
<dbReference type="EnsemblMetazoa" id="XM_032600182">
    <property type="protein sequence ID" value="XP_032456073"/>
    <property type="gene ID" value="LOC100121370"/>
</dbReference>
<dbReference type="Gene3D" id="1.20.1270.60">
    <property type="entry name" value="Arfaptin homology (AH) domain/BAR domain"/>
    <property type="match status" value="1"/>
</dbReference>
<dbReference type="GO" id="GO:0015629">
    <property type="term" value="C:actin cytoskeleton"/>
    <property type="evidence" value="ECO:0007669"/>
    <property type="project" value="TreeGrafter"/>
</dbReference>
<organism evidence="5 6">
    <name type="scientific">Nasonia vitripennis</name>
    <name type="common">Parasitic wasp</name>
    <dbReference type="NCBI Taxonomy" id="7425"/>
    <lineage>
        <taxon>Eukaryota</taxon>
        <taxon>Metazoa</taxon>
        <taxon>Ecdysozoa</taxon>
        <taxon>Arthropoda</taxon>
        <taxon>Hexapoda</taxon>
        <taxon>Insecta</taxon>
        <taxon>Pterygota</taxon>
        <taxon>Neoptera</taxon>
        <taxon>Endopterygota</taxon>
        <taxon>Hymenoptera</taxon>
        <taxon>Apocrita</taxon>
        <taxon>Proctotrupomorpha</taxon>
        <taxon>Chalcidoidea</taxon>
        <taxon>Pteromalidae</taxon>
        <taxon>Pteromalinae</taxon>
        <taxon>Nasonia</taxon>
    </lineage>
</organism>
<sequence>MTWNPLRKQYVTQRPAPAQPCLTVAEDRELDITVQRIIHVENTVRRMIKEMKKYLTTIEHLDSVDQRLTTNLSSCSLVHINDEFRKIVEDYHSVTTQIEKTAQDTVALCNKTFIEPLKKLKEEFAYIRDALAKREELVNNWKISYGILKKYQEKRDKTASHHVKLERERRAEEIASKELKIYHGKLLAELPMFLEKRLEYLNPTVQALIAIQLDYYGNSTKMFTQLMPVSNASESPSSATISEEEHQQTINRHFNQIRNLTIIKND</sequence>
<dbReference type="InterPro" id="IPR027267">
    <property type="entry name" value="AH/BAR_dom_sf"/>
</dbReference>
<dbReference type="InterPro" id="IPR004148">
    <property type="entry name" value="BAR_dom"/>
</dbReference>
<protein>
    <recommendedName>
        <fullName evidence="4">BAR domain-containing protein</fullName>
    </recommendedName>
</protein>
<dbReference type="GO" id="GO:0008289">
    <property type="term" value="F:lipid binding"/>
    <property type="evidence" value="ECO:0007669"/>
    <property type="project" value="TreeGrafter"/>
</dbReference>
<dbReference type="GO" id="GO:0051666">
    <property type="term" value="P:actin cortical patch localization"/>
    <property type="evidence" value="ECO:0007669"/>
    <property type="project" value="InterPro"/>
</dbReference>
<dbReference type="RefSeq" id="XP_008218134.1">
    <property type="nucleotide sequence ID" value="XM_008219912.4"/>
</dbReference>
<accession>A0A7M7QL63</accession>
<dbReference type="KEGG" id="nvi:100121370"/>
<dbReference type="Pfam" id="PF03114">
    <property type="entry name" value="BAR"/>
    <property type="match status" value="1"/>
</dbReference>
<dbReference type="CDD" id="cd07590">
    <property type="entry name" value="BAR_Bin3"/>
    <property type="match status" value="1"/>
</dbReference>
<proteinExistence type="predicted"/>
<dbReference type="SMR" id="A0A7M7QL63"/>
<dbReference type="PANTHER" id="PTHR47174">
    <property type="entry name" value="BRIDGING INTEGRATOR 3"/>
    <property type="match status" value="1"/>
</dbReference>
<dbReference type="GO" id="GO:0005737">
    <property type="term" value="C:cytoplasm"/>
    <property type="evidence" value="ECO:0007669"/>
    <property type="project" value="InterPro"/>
</dbReference>
<dbReference type="Proteomes" id="UP000002358">
    <property type="component" value="Chromosome 5"/>
</dbReference>